<evidence type="ECO:0000256" key="6">
    <source>
        <dbReference type="ARBA" id="ARBA00022747"/>
    </source>
</evidence>
<comment type="similarity">
    <text evidence="1">Belongs to the N(4)/N(6)-methyltransferase family.</text>
</comment>
<dbReference type="PRINTS" id="PR00507">
    <property type="entry name" value="N12N6MTFRASE"/>
</dbReference>
<dbReference type="Pfam" id="PF02384">
    <property type="entry name" value="N6_Mtase"/>
    <property type="match status" value="1"/>
</dbReference>
<dbReference type="InterPro" id="IPR051537">
    <property type="entry name" value="DNA_Adenine_Mtase"/>
</dbReference>
<accession>A0A8J3AJ08</accession>
<dbReference type="InterPro" id="IPR029063">
    <property type="entry name" value="SAM-dependent_MTases_sf"/>
</dbReference>
<dbReference type="PANTHER" id="PTHR42933">
    <property type="entry name" value="SLR6095 PROTEIN"/>
    <property type="match status" value="1"/>
</dbReference>
<dbReference type="AlphaFoldDB" id="A0A8J3AJ08"/>
<reference evidence="10" key="1">
    <citation type="journal article" date="2014" name="Int. J. Syst. Evol. Microbiol.">
        <title>Complete genome sequence of Corynebacterium casei LMG S-19264T (=DSM 44701T), isolated from a smear-ripened cheese.</title>
        <authorList>
            <consortium name="US DOE Joint Genome Institute (JGI-PGF)"/>
            <person name="Walter F."/>
            <person name="Albersmeier A."/>
            <person name="Kalinowski J."/>
            <person name="Ruckert C."/>
        </authorList>
    </citation>
    <scope>NUCLEOTIDE SEQUENCE</scope>
    <source>
        <strain evidence="10">CCM 8606</strain>
    </source>
</reference>
<dbReference type="Proteomes" id="UP000619536">
    <property type="component" value="Unassembled WGS sequence"/>
</dbReference>
<dbReference type="EMBL" id="BMDH01000002">
    <property type="protein sequence ID" value="GGI14639.1"/>
    <property type="molecule type" value="Genomic_DNA"/>
</dbReference>
<evidence type="ECO:0000256" key="2">
    <source>
        <dbReference type="ARBA" id="ARBA00011900"/>
    </source>
</evidence>
<dbReference type="Pfam" id="PF12161">
    <property type="entry name" value="HsdM_N"/>
    <property type="match status" value="1"/>
</dbReference>
<dbReference type="GO" id="GO:0008170">
    <property type="term" value="F:N-methyltransferase activity"/>
    <property type="evidence" value="ECO:0007669"/>
    <property type="project" value="InterPro"/>
</dbReference>
<keyword evidence="4" id="KW-0808">Transferase</keyword>
<evidence type="ECO:0000256" key="5">
    <source>
        <dbReference type="ARBA" id="ARBA00022691"/>
    </source>
</evidence>
<evidence type="ECO:0000313" key="10">
    <source>
        <dbReference type="EMBL" id="GGI14639.1"/>
    </source>
</evidence>
<evidence type="ECO:0000256" key="3">
    <source>
        <dbReference type="ARBA" id="ARBA00022603"/>
    </source>
</evidence>
<feature type="domain" description="DNA methylase adenine-specific" evidence="8">
    <location>
        <begin position="176"/>
        <end position="492"/>
    </location>
</feature>
<dbReference type="EC" id="2.1.1.72" evidence="2"/>
<gene>
    <name evidence="10" type="ORF">GCM10007377_11940</name>
</gene>
<feature type="domain" description="N6 adenine-specific DNA methyltransferase N-terminal" evidence="9">
    <location>
        <begin position="9"/>
        <end position="161"/>
    </location>
</feature>
<name>A0A8J3AJ08_9BIFI</name>
<dbReference type="NCBIfam" id="TIGR00497">
    <property type="entry name" value="hsdM"/>
    <property type="match status" value="1"/>
</dbReference>
<evidence type="ECO:0000256" key="1">
    <source>
        <dbReference type="ARBA" id="ARBA00006594"/>
    </source>
</evidence>
<proteinExistence type="inferred from homology"/>
<keyword evidence="5" id="KW-0949">S-adenosyl-L-methionine</keyword>
<dbReference type="SUPFAM" id="SSF53335">
    <property type="entry name" value="S-adenosyl-L-methionine-dependent methyltransferases"/>
    <property type="match status" value="1"/>
</dbReference>
<dbReference type="InterPro" id="IPR003356">
    <property type="entry name" value="DNA_methylase_A-5"/>
</dbReference>
<dbReference type="GO" id="GO:0003677">
    <property type="term" value="F:DNA binding"/>
    <property type="evidence" value="ECO:0007669"/>
    <property type="project" value="InterPro"/>
</dbReference>
<dbReference type="InterPro" id="IPR038333">
    <property type="entry name" value="T1MK-like_N_sf"/>
</dbReference>
<keyword evidence="6" id="KW-0680">Restriction system</keyword>
<sequence length="555" mass="62630">MPTIDQTISSIWSMANQLRGNMDASEYRDYILGFMFYRYLSERQEQHLLDYEIVFPQEGESINDAYAREAQEDRDEYLRVIAGDLGYAISPEYTWKTIVGKIADKTIRPSDFQDMIDSFNHSLAINPNAEQRFDGIFNDMRFTSTRLGASVNDRAKALAGTITLVDSITYTDENGHDILGDIYMYLIAQFAGNAGKKAGEFYTPAPVSEVLAKIVTQDLRALPADDHSAGGYSVYDFACGSGSLLLSVQQQTPDPSRVFFYGQELNTTTYDLARMNLMMHNVDYQHMKLRNADTLEADWPLLTDKSGIQEAQSFDMVVANPPYSANWDNRDEKLKDPRFRDFGALAPKSKADLAFVLHGLYHLKPEGTMAVVLPHGVLFRGASEGKIRKTLIEKNLIDAVIGLPSNLFYSTGIPTLVMVLKKNKNTDDILFIDASNDFEKGKKQNILREQDIQKIIDTYATRQDVERYAHVATLDGITENDFNLNIPRYVDTYVPEPPIDLGELTREMTEVDEQIASTQKELLGMMSELHAEDPKLQADLDTFITLLRKEVGSNE</sequence>
<protein>
    <recommendedName>
        <fullName evidence="2">site-specific DNA-methyltransferase (adenine-specific)</fullName>
        <ecNumber evidence="2">2.1.1.72</ecNumber>
    </recommendedName>
</protein>
<dbReference type="RefSeq" id="WP_188355320.1">
    <property type="nucleotide sequence ID" value="NZ_BMDH01000002.1"/>
</dbReference>
<comment type="caution">
    <text evidence="10">The sequence shown here is derived from an EMBL/GenBank/DDBJ whole genome shotgun (WGS) entry which is preliminary data.</text>
</comment>
<evidence type="ECO:0000313" key="11">
    <source>
        <dbReference type="Proteomes" id="UP000619536"/>
    </source>
</evidence>
<dbReference type="PROSITE" id="PS00092">
    <property type="entry name" value="N6_MTASE"/>
    <property type="match status" value="1"/>
</dbReference>
<dbReference type="InterPro" id="IPR002052">
    <property type="entry name" value="DNA_methylase_N6_adenine_CS"/>
</dbReference>
<evidence type="ECO:0000256" key="4">
    <source>
        <dbReference type="ARBA" id="ARBA00022679"/>
    </source>
</evidence>
<dbReference type="Gene3D" id="3.40.50.150">
    <property type="entry name" value="Vaccinia Virus protein VP39"/>
    <property type="match status" value="1"/>
</dbReference>
<dbReference type="Gene3D" id="1.20.1260.30">
    <property type="match status" value="1"/>
</dbReference>
<evidence type="ECO:0000259" key="8">
    <source>
        <dbReference type="Pfam" id="PF02384"/>
    </source>
</evidence>
<comment type="catalytic activity">
    <reaction evidence="7">
        <text>a 2'-deoxyadenosine in DNA + S-adenosyl-L-methionine = an N(6)-methyl-2'-deoxyadenosine in DNA + S-adenosyl-L-homocysteine + H(+)</text>
        <dbReference type="Rhea" id="RHEA:15197"/>
        <dbReference type="Rhea" id="RHEA-COMP:12418"/>
        <dbReference type="Rhea" id="RHEA-COMP:12419"/>
        <dbReference type="ChEBI" id="CHEBI:15378"/>
        <dbReference type="ChEBI" id="CHEBI:57856"/>
        <dbReference type="ChEBI" id="CHEBI:59789"/>
        <dbReference type="ChEBI" id="CHEBI:90615"/>
        <dbReference type="ChEBI" id="CHEBI:90616"/>
        <dbReference type="EC" id="2.1.1.72"/>
    </reaction>
</comment>
<reference evidence="10" key="2">
    <citation type="submission" date="2020-09" db="EMBL/GenBank/DDBJ databases">
        <authorList>
            <person name="Sun Q."/>
            <person name="Sedlacek I."/>
        </authorList>
    </citation>
    <scope>NUCLEOTIDE SEQUENCE</scope>
    <source>
        <strain evidence="10">CCM 8606</strain>
    </source>
</reference>
<dbReference type="GO" id="GO:0009307">
    <property type="term" value="P:DNA restriction-modification system"/>
    <property type="evidence" value="ECO:0007669"/>
    <property type="project" value="UniProtKB-KW"/>
</dbReference>
<dbReference type="PANTHER" id="PTHR42933:SF1">
    <property type="entry name" value="SITE-SPECIFIC DNA-METHYLTRANSFERASE (ADENINE-SPECIFIC)"/>
    <property type="match status" value="1"/>
</dbReference>
<dbReference type="InterPro" id="IPR022749">
    <property type="entry name" value="D12N6_MeTrfase_N"/>
</dbReference>
<keyword evidence="3" id="KW-0489">Methyltransferase</keyword>
<organism evidence="10 11">
    <name type="scientific">Galliscardovia ingluviei</name>
    <dbReference type="NCBI Taxonomy" id="1769422"/>
    <lineage>
        <taxon>Bacteria</taxon>
        <taxon>Bacillati</taxon>
        <taxon>Actinomycetota</taxon>
        <taxon>Actinomycetes</taxon>
        <taxon>Bifidobacteriales</taxon>
        <taxon>Bifidobacteriaceae</taxon>
        <taxon>Galliscardovia</taxon>
    </lineage>
</organism>
<dbReference type="GO" id="GO:0032259">
    <property type="term" value="P:methylation"/>
    <property type="evidence" value="ECO:0007669"/>
    <property type="project" value="UniProtKB-KW"/>
</dbReference>
<dbReference type="GO" id="GO:0009007">
    <property type="term" value="F:site-specific DNA-methyltransferase (adenine-specific) activity"/>
    <property type="evidence" value="ECO:0007669"/>
    <property type="project" value="UniProtKB-EC"/>
</dbReference>
<evidence type="ECO:0000259" key="9">
    <source>
        <dbReference type="Pfam" id="PF12161"/>
    </source>
</evidence>
<keyword evidence="11" id="KW-1185">Reference proteome</keyword>
<dbReference type="InterPro" id="IPR004546">
    <property type="entry name" value="Restrct_endonuc_T1M"/>
</dbReference>
<evidence type="ECO:0000256" key="7">
    <source>
        <dbReference type="ARBA" id="ARBA00047942"/>
    </source>
</evidence>